<name>A0A4Q1C215_9BACT</name>
<dbReference type="Gene3D" id="3.90.870.10">
    <property type="entry name" value="DHBP synthase"/>
    <property type="match status" value="1"/>
</dbReference>
<evidence type="ECO:0000313" key="2">
    <source>
        <dbReference type="EMBL" id="RXK52169.1"/>
    </source>
</evidence>
<dbReference type="PROSITE" id="PS51163">
    <property type="entry name" value="YRDC"/>
    <property type="match status" value="1"/>
</dbReference>
<dbReference type="Proteomes" id="UP000289455">
    <property type="component" value="Unassembled WGS sequence"/>
</dbReference>
<dbReference type="InterPro" id="IPR052532">
    <property type="entry name" value="SUA5_domain"/>
</dbReference>
<dbReference type="InterPro" id="IPR006070">
    <property type="entry name" value="Sua5-like_dom"/>
</dbReference>
<sequence>MEAIFLKIYEKNNSEALIDQVVQILKKNGVIIYPTDTMYALGCSIQSTQAVERICEIKQIKPNKNRFSFICADLSSIAGFAKVSDFAFKILKRYLPGPYTFVLPASSKVPSILVQGKKTVGIRIPDYEPILEIVKALGHPLLTTTLPQEGLDIEDFTDPSLIFDAYQNKVDLVLNGDFGGIQASSIIDLQNDEIEVIREGAGDCIDFL</sequence>
<dbReference type="EMBL" id="SDHY01000001">
    <property type="protein sequence ID" value="RXK52169.1"/>
    <property type="molecule type" value="Genomic_DNA"/>
</dbReference>
<comment type="caution">
    <text evidence="2">The sequence shown here is derived from an EMBL/GenBank/DDBJ whole genome shotgun (WGS) entry which is preliminary data.</text>
</comment>
<dbReference type="InterPro" id="IPR017945">
    <property type="entry name" value="DHBP_synth_RibB-like_a/b_dom"/>
</dbReference>
<proteinExistence type="predicted"/>
<dbReference type="PANTHER" id="PTHR42828">
    <property type="entry name" value="DHBP SYNTHASE RIBB-LIKE ALPHA/BETA DOMAIN-CONTAINING PROTEIN"/>
    <property type="match status" value="1"/>
</dbReference>
<gene>
    <name evidence="2" type="ORF">ESB04_00500</name>
</gene>
<feature type="domain" description="YrdC-like" evidence="1">
    <location>
        <begin position="15"/>
        <end position="202"/>
    </location>
</feature>
<dbReference type="AlphaFoldDB" id="A0A4Q1C215"/>
<evidence type="ECO:0000259" key="1">
    <source>
        <dbReference type="PROSITE" id="PS51163"/>
    </source>
</evidence>
<keyword evidence="3" id="KW-1185">Reference proteome</keyword>
<dbReference type="NCBIfam" id="TIGR00057">
    <property type="entry name" value="L-threonylcarbamoyladenylate synthase"/>
    <property type="match status" value="1"/>
</dbReference>
<accession>A0A4Q1C215</accession>
<dbReference type="Pfam" id="PF01300">
    <property type="entry name" value="Sua5_yciO_yrdC"/>
    <property type="match status" value="1"/>
</dbReference>
<protein>
    <submittedName>
        <fullName evidence="2">Threonylcarbamoyl-AMP synthase</fullName>
    </submittedName>
</protein>
<reference evidence="2 3" key="1">
    <citation type="submission" date="2019-01" db="EMBL/GenBank/DDBJ databases">
        <title>Cytophagaceae bacterium strain CAR-16.</title>
        <authorList>
            <person name="Chen W.-M."/>
        </authorList>
    </citation>
    <scope>NUCLEOTIDE SEQUENCE [LARGE SCALE GENOMIC DNA]</scope>
    <source>
        <strain evidence="2 3">CAR-16</strain>
    </source>
</reference>
<dbReference type="OrthoDB" id="9814580at2"/>
<dbReference type="RefSeq" id="WP_129025161.1">
    <property type="nucleotide sequence ID" value="NZ_SDHY01000001.1"/>
</dbReference>
<evidence type="ECO:0000313" key="3">
    <source>
        <dbReference type="Proteomes" id="UP000289455"/>
    </source>
</evidence>
<dbReference type="PANTHER" id="PTHR42828:SF3">
    <property type="entry name" value="THREONYLCARBAMOYL-AMP SYNTHASE"/>
    <property type="match status" value="1"/>
</dbReference>
<organism evidence="2 3">
    <name type="scientific">Aquirufa rosea</name>
    <dbReference type="NCBI Taxonomy" id="2509241"/>
    <lineage>
        <taxon>Bacteria</taxon>
        <taxon>Pseudomonadati</taxon>
        <taxon>Bacteroidota</taxon>
        <taxon>Cytophagia</taxon>
        <taxon>Cytophagales</taxon>
        <taxon>Flectobacillaceae</taxon>
        <taxon>Aquirufa</taxon>
    </lineage>
</organism>
<dbReference type="SUPFAM" id="SSF55821">
    <property type="entry name" value="YrdC/RibB"/>
    <property type="match status" value="1"/>
</dbReference>
<dbReference type="GO" id="GO:0003725">
    <property type="term" value="F:double-stranded RNA binding"/>
    <property type="evidence" value="ECO:0007669"/>
    <property type="project" value="InterPro"/>
</dbReference>